<keyword evidence="2" id="KW-1185">Reference proteome</keyword>
<organism evidence="1 2">
    <name type="scientific">Corchorus capsularis</name>
    <name type="common">Jute</name>
    <dbReference type="NCBI Taxonomy" id="210143"/>
    <lineage>
        <taxon>Eukaryota</taxon>
        <taxon>Viridiplantae</taxon>
        <taxon>Streptophyta</taxon>
        <taxon>Embryophyta</taxon>
        <taxon>Tracheophyta</taxon>
        <taxon>Spermatophyta</taxon>
        <taxon>Magnoliopsida</taxon>
        <taxon>eudicotyledons</taxon>
        <taxon>Gunneridae</taxon>
        <taxon>Pentapetalae</taxon>
        <taxon>rosids</taxon>
        <taxon>malvids</taxon>
        <taxon>Malvales</taxon>
        <taxon>Malvaceae</taxon>
        <taxon>Grewioideae</taxon>
        <taxon>Apeibeae</taxon>
        <taxon>Corchorus</taxon>
    </lineage>
</organism>
<comment type="caution">
    <text evidence="1">The sequence shown here is derived from an EMBL/GenBank/DDBJ whole genome shotgun (WGS) entry which is preliminary data.</text>
</comment>
<proteinExistence type="predicted"/>
<dbReference type="Proteomes" id="UP000188268">
    <property type="component" value="Unassembled WGS sequence"/>
</dbReference>
<protein>
    <submittedName>
        <fullName evidence="1">Uncharacterized protein</fullName>
    </submittedName>
</protein>
<evidence type="ECO:0000313" key="2">
    <source>
        <dbReference type="Proteomes" id="UP000188268"/>
    </source>
</evidence>
<dbReference type="AlphaFoldDB" id="A0A1R3ID98"/>
<name>A0A1R3ID98_COCAP</name>
<gene>
    <name evidence="1" type="ORF">CCACVL1_12915</name>
</gene>
<accession>A0A1R3ID98</accession>
<sequence length="54" mass="6029">MASLTLWKERPLVLGLPRPMANGDNKVALAQRIFDELKKGHGQGPRTPICNYLI</sequence>
<reference evidence="1 2" key="1">
    <citation type="submission" date="2013-09" db="EMBL/GenBank/DDBJ databases">
        <title>Corchorus capsularis genome sequencing.</title>
        <authorList>
            <person name="Alam M."/>
            <person name="Haque M.S."/>
            <person name="Islam M.S."/>
            <person name="Emdad E.M."/>
            <person name="Islam M.M."/>
            <person name="Ahmed B."/>
            <person name="Halim A."/>
            <person name="Hossen Q.M.M."/>
            <person name="Hossain M.Z."/>
            <person name="Ahmed R."/>
            <person name="Khan M.M."/>
            <person name="Islam R."/>
            <person name="Rashid M.M."/>
            <person name="Khan S.A."/>
            <person name="Rahman M.S."/>
            <person name="Alam M."/>
        </authorList>
    </citation>
    <scope>NUCLEOTIDE SEQUENCE [LARGE SCALE GENOMIC DNA]</scope>
    <source>
        <strain evidence="2">cv. CVL-1</strain>
        <tissue evidence="1">Whole seedling</tissue>
    </source>
</reference>
<dbReference type="EMBL" id="AWWV01010294">
    <property type="protein sequence ID" value="OMO80525.1"/>
    <property type="molecule type" value="Genomic_DNA"/>
</dbReference>
<evidence type="ECO:0000313" key="1">
    <source>
        <dbReference type="EMBL" id="OMO80525.1"/>
    </source>
</evidence>
<dbReference type="Gramene" id="OMO80525">
    <property type="protein sequence ID" value="OMO80525"/>
    <property type="gene ID" value="CCACVL1_12915"/>
</dbReference>